<sequence length="1205" mass="127160">MSSQQAKLTLRPPPHRNFIQGYPGIPAGTNRPAAHVAGSVEVRLGGKGLKASWLRIELRKIESTATENWGELIGRGPIEVWTAQGTAEHDDEGDWDLLQTADFPFRIAIPEGLPPSIRLEKQSGISYEMVTSLCVKTKKGLIRKDTASSVIQSTHPLVLEKHELHSNWPIYHIPDDHEQTANDVYARIYRKQTCYAPGDKVEARIILTSKNVSPVKIKTVALSIRETVTFRGSKRGSRMLGGVTKTANQKTEMIAQKAQQVGSKIYKGDTKTYDIALVIPKAHSLMTIQTAKHIEISYTMRVYVDTKQPIIIDHLPLTITTTPASVSGKVVPQIGYVPGLSSPAEYPIEEEPEEQTRRPQSMGPTVSFRSQQADFPPRNGTIDTQQAYRPAPHRSLSMADSDTMSNASTERGGRPAGGADLNRRDTVMTTSTAGPGMAGRGVPGGIHSWGQFGAAQPYSAFRPAQGPVRGAFAGPPSIYEGRELNQEENRALYHHSLANNLGEVFEGQQILPESPAQIRVSAAPNMASVPESAEQHARGVLDSHRHSAAQLMPRSTSWDRAEASSTVSAAQAAEMEKERLYRRAREQAERNQRRAAQAAGATSSSHDRNGLASDYDGADAQQQPLSAIAQRQADNNEKQILYQRARRQAEQYQGQYESGADFPSEDLSIYAAMPGNGSTLTFATDGSPAASVAMGATAMTALGSRTRSVSPEQAAGGSSNIRAAPASVAPYASAEQEKRRLYEAAMAERDSYLNNQNGDSRRSSGSAMVGSTDLSSSQIRPASTAPVSSRPTSPRASAFPSAEEEKRRFAAAKAETDAYLASGGQNSSRTVGSGSAAPTASQSLNQSSSASAPAPTALYPSAEEEKRRLYETAKAQVEANQSITASQPSLASAGASGSSAPIPNAVGSSGGVPRSSAAAYAAPPQASYASAEEEKRLLYERAKAEVDDNQVQAQPSQSTAPTGSGAVAAAPLVTSKAEDEKAQLRRYHEAQDAVARHQQGDGGSTTEAARAAPSIARPEASYASGYRSASSASTANGVLPASSSLGGGMTILPNPYDQQPTSTAVQQDPPSYNRPAVLSSSRNPSLSGSEAGSIFSTSTVPYRTPSVVAGKQRTLPSAPASPAPPALPTLNFQPFNGLPSSSSSGGVAATPVRMASGGMYAPRVAPSNWHEVDEDGGGALGGGRKASGPAPPIPPKTPLGGSRGS</sequence>
<dbReference type="SUPFAM" id="SSF81296">
    <property type="entry name" value="E set domains"/>
    <property type="match status" value="1"/>
</dbReference>
<organism evidence="3 4">
    <name type="scientific">Pseudomicrostroma glucosiphilum</name>
    <dbReference type="NCBI Taxonomy" id="1684307"/>
    <lineage>
        <taxon>Eukaryota</taxon>
        <taxon>Fungi</taxon>
        <taxon>Dikarya</taxon>
        <taxon>Basidiomycota</taxon>
        <taxon>Ustilaginomycotina</taxon>
        <taxon>Exobasidiomycetes</taxon>
        <taxon>Microstromatales</taxon>
        <taxon>Microstromatales incertae sedis</taxon>
        <taxon>Pseudomicrostroma</taxon>
    </lineage>
</organism>
<dbReference type="Proteomes" id="UP000245942">
    <property type="component" value="Unassembled WGS sequence"/>
</dbReference>
<evidence type="ECO:0000313" key="3">
    <source>
        <dbReference type="EMBL" id="PWN20616.1"/>
    </source>
</evidence>
<dbReference type="InterPro" id="IPR011022">
    <property type="entry name" value="Arrestin_C-like"/>
</dbReference>
<feature type="compositionally biased region" description="Polar residues" evidence="1">
    <location>
        <begin position="949"/>
        <end position="962"/>
    </location>
</feature>
<dbReference type="PANTHER" id="PTHR36419">
    <property type="entry name" value="ARRESTIN FAMILY PROTEIN 1"/>
    <property type="match status" value="1"/>
</dbReference>
<feature type="compositionally biased region" description="Polar residues" evidence="1">
    <location>
        <begin position="772"/>
        <end position="795"/>
    </location>
</feature>
<dbReference type="RefSeq" id="XP_025347776.1">
    <property type="nucleotide sequence ID" value="XM_025489637.1"/>
</dbReference>
<name>A0A316U5V1_9BASI</name>
<feature type="compositionally biased region" description="Basic and acidic residues" evidence="1">
    <location>
        <begin position="574"/>
        <end position="592"/>
    </location>
</feature>
<dbReference type="InterPro" id="IPR053060">
    <property type="entry name" value="Cytokinesis_Signaling_Reg"/>
</dbReference>
<feature type="compositionally biased region" description="Low complexity" evidence="1">
    <location>
        <begin position="915"/>
        <end position="930"/>
    </location>
</feature>
<dbReference type="Gene3D" id="2.60.40.640">
    <property type="match status" value="1"/>
</dbReference>
<feature type="compositionally biased region" description="Low complexity" evidence="1">
    <location>
        <begin position="885"/>
        <end position="905"/>
    </location>
</feature>
<feature type="region of interest" description="Disordered" evidence="1">
    <location>
        <begin position="551"/>
        <end position="617"/>
    </location>
</feature>
<dbReference type="InterPro" id="IPR014756">
    <property type="entry name" value="Ig_E-set"/>
</dbReference>
<dbReference type="OrthoDB" id="4001642at2759"/>
<feature type="compositionally biased region" description="Polar residues" evidence="1">
    <location>
        <begin position="358"/>
        <end position="373"/>
    </location>
</feature>
<dbReference type="SMART" id="SM01017">
    <property type="entry name" value="Arrestin_C"/>
    <property type="match status" value="1"/>
</dbReference>
<dbReference type="GeneID" id="37011371"/>
<feature type="region of interest" description="Disordered" evidence="1">
    <location>
        <begin position="752"/>
        <end position="1016"/>
    </location>
</feature>
<dbReference type="PANTHER" id="PTHR36419:SF1">
    <property type="entry name" value="RHO1 GEF LOCALIZING PROTEIN 1"/>
    <property type="match status" value="1"/>
</dbReference>
<feature type="compositionally biased region" description="Polar residues" evidence="1">
    <location>
        <begin position="752"/>
        <end position="766"/>
    </location>
</feature>
<dbReference type="AlphaFoldDB" id="A0A316U5V1"/>
<gene>
    <name evidence="3" type="ORF">BCV69DRAFT_193986</name>
</gene>
<dbReference type="InterPro" id="IPR014752">
    <property type="entry name" value="Arrestin-like_C"/>
</dbReference>
<accession>A0A316U5V1</accession>
<dbReference type="EMBL" id="KZ819327">
    <property type="protein sequence ID" value="PWN20616.1"/>
    <property type="molecule type" value="Genomic_DNA"/>
</dbReference>
<reference evidence="3 4" key="1">
    <citation type="journal article" date="2018" name="Mol. Biol. Evol.">
        <title>Broad Genomic Sampling Reveals a Smut Pathogenic Ancestry of the Fungal Clade Ustilaginomycotina.</title>
        <authorList>
            <person name="Kijpornyongpan T."/>
            <person name="Mondo S.J."/>
            <person name="Barry K."/>
            <person name="Sandor L."/>
            <person name="Lee J."/>
            <person name="Lipzen A."/>
            <person name="Pangilinan J."/>
            <person name="LaButti K."/>
            <person name="Hainaut M."/>
            <person name="Henrissat B."/>
            <person name="Grigoriev I.V."/>
            <person name="Spatafora J.W."/>
            <person name="Aime M.C."/>
        </authorList>
    </citation>
    <scope>NUCLEOTIDE SEQUENCE [LARGE SCALE GENOMIC DNA]</scope>
    <source>
        <strain evidence="3 4">MCA 4718</strain>
    </source>
</reference>
<feature type="region of interest" description="Disordered" evidence="1">
    <location>
        <begin position="1049"/>
        <end position="1127"/>
    </location>
</feature>
<evidence type="ECO:0000259" key="2">
    <source>
        <dbReference type="SMART" id="SM01017"/>
    </source>
</evidence>
<dbReference type="GO" id="GO:0000935">
    <property type="term" value="C:division septum"/>
    <property type="evidence" value="ECO:0007669"/>
    <property type="project" value="TreeGrafter"/>
</dbReference>
<feature type="region of interest" description="Disordered" evidence="1">
    <location>
        <begin position="341"/>
        <end position="422"/>
    </location>
</feature>
<proteinExistence type="predicted"/>
<feature type="region of interest" description="Disordered" evidence="1">
    <location>
        <begin position="1166"/>
        <end position="1205"/>
    </location>
</feature>
<evidence type="ECO:0000313" key="4">
    <source>
        <dbReference type="Proteomes" id="UP000245942"/>
    </source>
</evidence>
<dbReference type="GO" id="GO:0000917">
    <property type="term" value="P:division septum assembly"/>
    <property type="evidence" value="ECO:0007669"/>
    <property type="project" value="TreeGrafter"/>
</dbReference>
<evidence type="ECO:0000256" key="1">
    <source>
        <dbReference type="SAM" id="MobiDB-lite"/>
    </source>
</evidence>
<feature type="compositionally biased region" description="Basic and acidic residues" evidence="1">
    <location>
        <begin position="932"/>
        <end position="946"/>
    </location>
</feature>
<dbReference type="Pfam" id="PF02752">
    <property type="entry name" value="Arrestin_C"/>
    <property type="match status" value="1"/>
</dbReference>
<feature type="compositionally biased region" description="Low complexity" evidence="1">
    <location>
        <begin position="838"/>
        <end position="861"/>
    </location>
</feature>
<feature type="compositionally biased region" description="Polar residues" evidence="1">
    <location>
        <begin position="1056"/>
        <end position="1070"/>
    </location>
</feature>
<dbReference type="STRING" id="1684307.A0A316U5V1"/>
<feature type="compositionally biased region" description="Basic and acidic residues" evidence="1">
    <location>
        <begin position="976"/>
        <end position="999"/>
    </location>
</feature>
<feature type="domain" description="Arrestin C-terminal-like" evidence="2">
    <location>
        <begin position="180"/>
        <end position="317"/>
    </location>
</feature>
<feature type="compositionally biased region" description="Low complexity" evidence="1">
    <location>
        <begin position="1079"/>
        <end position="1089"/>
    </location>
</feature>
<keyword evidence="4" id="KW-1185">Reference proteome</keyword>
<feature type="compositionally biased region" description="Polar residues" evidence="1">
    <location>
        <begin position="823"/>
        <end position="833"/>
    </location>
</feature>
<protein>
    <recommendedName>
        <fullName evidence="2">Arrestin C-terminal-like domain-containing protein</fullName>
    </recommendedName>
</protein>
<feature type="compositionally biased region" description="Polar residues" evidence="1">
    <location>
        <begin position="398"/>
        <end position="409"/>
    </location>
</feature>